<dbReference type="GO" id="GO:0006417">
    <property type="term" value="P:regulation of translation"/>
    <property type="evidence" value="ECO:0007669"/>
    <property type="project" value="TreeGrafter"/>
</dbReference>
<dbReference type="PANTHER" id="PTHR37461">
    <property type="entry name" value="ANTI-SIGMA-K FACTOR RSKA"/>
    <property type="match status" value="1"/>
</dbReference>
<feature type="transmembrane region" description="Helical" evidence="11">
    <location>
        <begin position="87"/>
        <end position="107"/>
    </location>
</feature>
<evidence type="ECO:0000256" key="1">
    <source>
        <dbReference type="ARBA" id="ARBA00004167"/>
    </source>
</evidence>
<dbReference type="PANTHER" id="PTHR37461:SF1">
    <property type="entry name" value="ANTI-SIGMA-K FACTOR RSKA"/>
    <property type="match status" value="1"/>
</dbReference>
<dbReference type="Pfam" id="PF13490">
    <property type="entry name" value="zf-HC2"/>
    <property type="match status" value="1"/>
</dbReference>
<dbReference type="EMBL" id="JACVVD010000001">
    <property type="protein sequence ID" value="MBD0378910.1"/>
    <property type="molecule type" value="Genomic_DNA"/>
</dbReference>
<evidence type="ECO:0000256" key="11">
    <source>
        <dbReference type="SAM" id="Phobius"/>
    </source>
</evidence>
<accession>A0A926QGX8</accession>
<evidence type="ECO:0000256" key="10">
    <source>
        <dbReference type="ARBA" id="ARBA00030803"/>
    </source>
</evidence>
<feature type="domain" description="Anti-sigma K factor RskA C-terminal" evidence="12">
    <location>
        <begin position="91"/>
        <end position="227"/>
    </location>
</feature>
<keyword evidence="4 11" id="KW-0812">Transmembrane</keyword>
<protein>
    <recommendedName>
        <fullName evidence="8">Anti-sigma-W factor RsiW</fullName>
    </recommendedName>
    <alternativeName>
        <fullName evidence="10">Regulator of SigK</fullName>
    </alternativeName>
    <alternativeName>
        <fullName evidence="9">Sigma-K anti-sigma factor RskA</fullName>
    </alternativeName>
</protein>
<evidence type="ECO:0000259" key="12">
    <source>
        <dbReference type="Pfam" id="PF10099"/>
    </source>
</evidence>
<feature type="domain" description="Putative zinc-finger" evidence="13">
    <location>
        <begin position="15"/>
        <end position="39"/>
    </location>
</feature>
<evidence type="ECO:0000256" key="8">
    <source>
        <dbReference type="ARBA" id="ARBA00024438"/>
    </source>
</evidence>
<evidence type="ECO:0000256" key="7">
    <source>
        <dbReference type="ARBA" id="ARBA00024353"/>
    </source>
</evidence>
<reference evidence="14" key="1">
    <citation type="submission" date="2020-09" db="EMBL/GenBank/DDBJ databases">
        <title>Draft Genome Sequence of Paenibacillus sp. WST5.</title>
        <authorList>
            <person name="Bao Z."/>
        </authorList>
    </citation>
    <scope>NUCLEOTIDE SEQUENCE</scope>
    <source>
        <strain evidence="14">WST5</strain>
    </source>
</reference>
<dbReference type="GO" id="GO:0005886">
    <property type="term" value="C:plasma membrane"/>
    <property type="evidence" value="ECO:0007669"/>
    <property type="project" value="UniProtKB-SubCell"/>
</dbReference>
<evidence type="ECO:0000256" key="3">
    <source>
        <dbReference type="ARBA" id="ARBA00022475"/>
    </source>
</evidence>
<dbReference type="Pfam" id="PF10099">
    <property type="entry name" value="RskA_C"/>
    <property type="match status" value="1"/>
</dbReference>
<dbReference type="RefSeq" id="WP_188172715.1">
    <property type="nucleotide sequence ID" value="NZ_JACVVD010000001.1"/>
</dbReference>
<evidence type="ECO:0000256" key="6">
    <source>
        <dbReference type="ARBA" id="ARBA00023136"/>
    </source>
</evidence>
<name>A0A926QGX8_9BACL</name>
<dbReference type="InterPro" id="IPR041916">
    <property type="entry name" value="Anti_sigma_zinc_sf"/>
</dbReference>
<dbReference type="Gene3D" id="1.10.10.1320">
    <property type="entry name" value="Anti-sigma factor, zinc-finger domain"/>
    <property type="match status" value="1"/>
</dbReference>
<proteinExistence type="inferred from homology"/>
<evidence type="ECO:0000256" key="5">
    <source>
        <dbReference type="ARBA" id="ARBA00022989"/>
    </source>
</evidence>
<evidence type="ECO:0000259" key="13">
    <source>
        <dbReference type="Pfam" id="PF13490"/>
    </source>
</evidence>
<dbReference type="InterPro" id="IPR027383">
    <property type="entry name" value="Znf_put"/>
</dbReference>
<evidence type="ECO:0000313" key="14">
    <source>
        <dbReference type="EMBL" id="MBD0378910.1"/>
    </source>
</evidence>
<keyword evidence="3" id="KW-1003">Cell membrane</keyword>
<evidence type="ECO:0000313" key="15">
    <source>
        <dbReference type="Proteomes" id="UP000650466"/>
    </source>
</evidence>
<gene>
    <name evidence="14" type="ORF">ICC18_02090</name>
</gene>
<dbReference type="AlphaFoldDB" id="A0A926QGX8"/>
<organism evidence="14 15">
    <name type="scientific">Paenibacillus sedimenti</name>
    <dbReference type="NCBI Taxonomy" id="2770274"/>
    <lineage>
        <taxon>Bacteria</taxon>
        <taxon>Bacillati</taxon>
        <taxon>Bacillota</taxon>
        <taxon>Bacilli</taxon>
        <taxon>Bacillales</taxon>
        <taxon>Paenibacillaceae</taxon>
        <taxon>Paenibacillus</taxon>
    </lineage>
</organism>
<dbReference type="Proteomes" id="UP000650466">
    <property type="component" value="Unassembled WGS sequence"/>
</dbReference>
<comment type="subcellular location">
    <subcellularLocation>
        <location evidence="2">Cell membrane</location>
    </subcellularLocation>
    <subcellularLocation>
        <location evidence="1">Membrane</location>
        <topology evidence="1">Single-pass membrane protein</topology>
    </subcellularLocation>
</comment>
<dbReference type="InterPro" id="IPR051474">
    <property type="entry name" value="Anti-sigma-K/W_factor"/>
</dbReference>
<evidence type="ECO:0000256" key="2">
    <source>
        <dbReference type="ARBA" id="ARBA00004236"/>
    </source>
</evidence>
<dbReference type="InterPro" id="IPR018764">
    <property type="entry name" value="RskA_C"/>
</dbReference>
<comment type="caution">
    <text evidence="14">The sequence shown here is derived from an EMBL/GenBank/DDBJ whole genome shotgun (WGS) entry which is preliminary data.</text>
</comment>
<evidence type="ECO:0000256" key="4">
    <source>
        <dbReference type="ARBA" id="ARBA00022692"/>
    </source>
</evidence>
<keyword evidence="5 11" id="KW-1133">Transmembrane helix</keyword>
<keyword evidence="15" id="KW-1185">Reference proteome</keyword>
<evidence type="ECO:0000256" key="9">
    <source>
        <dbReference type="ARBA" id="ARBA00029829"/>
    </source>
</evidence>
<keyword evidence="6 11" id="KW-0472">Membrane</keyword>
<dbReference type="GO" id="GO:0016989">
    <property type="term" value="F:sigma factor antagonist activity"/>
    <property type="evidence" value="ECO:0007669"/>
    <property type="project" value="TreeGrafter"/>
</dbReference>
<comment type="similarity">
    <text evidence="7">Belongs to the zinc-associated anti-sigma factor (ZAS) superfamily. Anti-sigma-W factor family.</text>
</comment>
<sequence length="235" mass="26300">MNEHEPVDCSFIINYLTGECTELERASYERHLRTCVSCQEELRELQAVWQTLPFHMEEVEVPADLKQQVMRSIGVTEPPKRKRSFTWLYGTAAVIVLGIMAGTWWNYSESARSKEAASALLRNPAEVVNTFTLKSADSSMPSALGTAWIVQHGEAYNVVVNLSGLKETQGDWAYQVWLNHNGKKYNCGTLRVDDKGIGVLSYDVRVKELHIDSIGVTLEPDPNGTQPRGKKVLGS</sequence>